<dbReference type="GO" id="GO:0004523">
    <property type="term" value="F:RNA-DNA hybrid ribonuclease activity"/>
    <property type="evidence" value="ECO:0007669"/>
    <property type="project" value="InterPro"/>
</dbReference>
<dbReference type="OrthoDB" id="7845843at2"/>
<feature type="domain" description="RNase H type-1" evidence="1">
    <location>
        <begin position="29"/>
        <end position="158"/>
    </location>
</feature>
<protein>
    <recommendedName>
        <fullName evidence="1">RNase H type-1 domain-containing protein</fullName>
    </recommendedName>
</protein>
<dbReference type="InterPro" id="IPR036397">
    <property type="entry name" value="RNaseH_sf"/>
</dbReference>
<proteinExistence type="predicted"/>
<dbReference type="AlphaFoldDB" id="A0A3E3J0L4"/>
<accession>A0A3E3J0L4</accession>
<dbReference type="Proteomes" id="UP000261166">
    <property type="component" value="Unassembled WGS sequence"/>
</dbReference>
<comment type="caution">
    <text evidence="2">The sequence shown here is derived from an EMBL/GenBank/DDBJ whole genome shotgun (WGS) entry which is preliminary data.</text>
</comment>
<evidence type="ECO:0000313" key="2">
    <source>
        <dbReference type="EMBL" id="RGE72641.1"/>
    </source>
</evidence>
<dbReference type="EMBL" id="QVLU01000005">
    <property type="protein sequence ID" value="RGE72641.1"/>
    <property type="molecule type" value="Genomic_DNA"/>
</dbReference>
<dbReference type="PROSITE" id="PS50879">
    <property type="entry name" value="RNASE_H_1"/>
    <property type="match status" value="1"/>
</dbReference>
<dbReference type="Gene3D" id="3.30.420.10">
    <property type="entry name" value="Ribonuclease H-like superfamily/Ribonuclease H"/>
    <property type="match status" value="1"/>
</dbReference>
<dbReference type="GO" id="GO:0003676">
    <property type="term" value="F:nucleic acid binding"/>
    <property type="evidence" value="ECO:0007669"/>
    <property type="project" value="InterPro"/>
</dbReference>
<dbReference type="InterPro" id="IPR002156">
    <property type="entry name" value="RNaseH_domain"/>
</dbReference>
<name>A0A3E3J0L4_9FIRM</name>
<evidence type="ECO:0000259" key="1">
    <source>
        <dbReference type="PROSITE" id="PS50879"/>
    </source>
</evidence>
<organism evidence="2 3">
    <name type="scientific">Eisenbergiella massiliensis</name>
    <dbReference type="NCBI Taxonomy" id="1720294"/>
    <lineage>
        <taxon>Bacteria</taxon>
        <taxon>Bacillati</taxon>
        <taxon>Bacillota</taxon>
        <taxon>Clostridia</taxon>
        <taxon>Lachnospirales</taxon>
        <taxon>Lachnospiraceae</taxon>
        <taxon>Eisenbergiella</taxon>
    </lineage>
</organism>
<gene>
    <name evidence="2" type="ORF">DWY69_07080</name>
</gene>
<reference evidence="2 3" key="1">
    <citation type="submission" date="2018-08" db="EMBL/GenBank/DDBJ databases">
        <title>A genome reference for cultivated species of the human gut microbiota.</title>
        <authorList>
            <person name="Zou Y."/>
            <person name="Xue W."/>
            <person name="Luo G."/>
        </authorList>
    </citation>
    <scope>NUCLEOTIDE SEQUENCE [LARGE SCALE GENOMIC DNA]</scope>
    <source>
        <strain evidence="2 3">AF26-4BH</strain>
    </source>
</reference>
<sequence length="158" mass="18101">MAGRKEGKEVEDRPQVNLYIETSIKGPKIQDGEYIYVLEYIAAGVPVTRAGRGRQEATTENRLALAALVEAVGRINRPACLRIYTRCGHVLHSLQNHWPRQWKTNGWKNAKGKPVSNVDLWEQLLEAMEPHVYTITEDDHSYREWMIVELSVEGKEKC</sequence>
<dbReference type="Pfam" id="PF00075">
    <property type="entry name" value="RNase_H"/>
    <property type="match status" value="1"/>
</dbReference>
<dbReference type="InterPro" id="IPR012337">
    <property type="entry name" value="RNaseH-like_sf"/>
</dbReference>
<dbReference type="SUPFAM" id="SSF53098">
    <property type="entry name" value="Ribonuclease H-like"/>
    <property type="match status" value="1"/>
</dbReference>
<evidence type="ECO:0000313" key="3">
    <source>
        <dbReference type="Proteomes" id="UP000261166"/>
    </source>
</evidence>